<dbReference type="AlphaFoldDB" id="A0A8I6RB72"/>
<evidence type="ECO:0000313" key="3">
    <source>
        <dbReference type="EnsemblMetazoa" id="XP_014241296.1"/>
    </source>
</evidence>
<dbReference type="KEGG" id="clec:106662014"/>
<dbReference type="EnsemblMetazoa" id="XM_014385810.2">
    <property type="protein sequence ID" value="XP_014241296.1"/>
    <property type="gene ID" value="LOC106662014"/>
</dbReference>
<keyword evidence="2" id="KW-0472">Membrane</keyword>
<feature type="transmembrane region" description="Helical" evidence="2">
    <location>
        <begin position="162"/>
        <end position="183"/>
    </location>
</feature>
<feature type="transmembrane region" description="Helical" evidence="2">
    <location>
        <begin position="12"/>
        <end position="33"/>
    </location>
</feature>
<keyword evidence="4" id="KW-1185">Reference proteome</keyword>
<organism evidence="3 4">
    <name type="scientific">Cimex lectularius</name>
    <name type="common">Bed bug</name>
    <name type="synonym">Acanthia lectularia</name>
    <dbReference type="NCBI Taxonomy" id="79782"/>
    <lineage>
        <taxon>Eukaryota</taxon>
        <taxon>Metazoa</taxon>
        <taxon>Ecdysozoa</taxon>
        <taxon>Arthropoda</taxon>
        <taxon>Hexapoda</taxon>
        <taxon>Insecta</taxon>
        <taxon>Pterygota</taxon>
        <taxon>Neoptera</taxon>
        <taxon>Paraneoptera</taxon>
        <taxon>Hemiptera</taxon>
        <taxon>Heteroptera</taxon>
        <taxon>Panheteroptera</taxon>
        <taxon>Cimicomorpha</taxon>
        <taxon>Cimicidae</taxon>
        <taxon>Cimex</taxon>
    </lineage>
</organism>
<dbReference type="Proteomes" id="UP000494040">
    <property type="component" value="Unassembled WGS sequence"/>
</dbReference>
<feature type="region of interest" description="Disordered" evidence="1">
    <location>
        <begin position="335"/>
        <end position="385"/>
    </location>
</feature>
<evidence type="ECO:0000313" key="4">
    <source>
        <dbReference type="Proteomes" id="UP000494040"/>
    </source>
</evidence>
<keyword evidence="2" id="KW-1133">Transmembrane helix</keyword>
<evidence type="ECO:0000256" key="2">
    <source>
        <dbReference type="SAM" id="Phobius"/>
    </source>
</evidence>
<dbReference type="OrthoDB" id="6376457at2759"/>
<sequence length="385" mass="43337">MNQSLQNNSAVISHLTLYRGQVCFLFNLLFVLITSRVSVGKMPCNKIYGILCFIALTKIALSNEETDVECEKNQDCPKGTYCYKESALYKCVPCSSCIRFFRKNSTFDDCPQRPEQCGECIAGYHSPKLTDGSETNTCTLIDSIEDEKSTLSSSNYKVFENLFFWLLLLVFPCILILLVVIFFTRKKCLKCATKGAMPVISEMERLFISPRLPPPFYQSASLDNIDDNEDEIQPNTSSLPFASEIEIVSTGALHTQVQCEFDRKVQASNYKIPLHMNEESVPEQAEQVEEENLPEIYDDNTQPSTWRPFAENLSKEGRKECIGGDLNSYILSTDISDQDQQQGESESTAANSGGEEIRHFAMISAESSNSIPAPEIEQDQKIEEK</sequence>
<dbReference type="GeneID" id="106662014"/>
<keyword evidence="2" id="KW-0812">Transmembrane</keyword>
<protein>
    <submittedName>
        <fullName evidence="3">Uncharacterized protein</fullName>
    </submittedName>
</protein>
<accession>A0A8I6RB72</accession>
<evidence type="ECO:0000256" key="1">
    <source>
        <dbReference type="SAM" id="MobiDB-lite"/>
    </source>
</evidence>
<name>A0A8I6RB72_CIMLE</name>
<reference evidence="3" key="1">
    <citation type="submission" date="2022-01" db="UniProtKB">
        <authorList>
            <consortium name="EnsemblMetazoa"/>
        </authorList>
    </citation>
    <scope>IDENTIFICATION</scope>
</reference>
<dbReference type="RefSeq" id="XP_014241296.1">
    <property type="nucleotide sequence ID" value="XM_014385810.2"/>
</dbReference>
<proteinExistence type="predicted"/>